<dbReference type="PRINTS" id="PR00237">
    <property type="entry name" value="GPCRRHODOPSN"/>
</dbReference>
<feature type="domain" description="G-protein coupled receptors family 1 profile" evidence="12">
    <location>
        <begin position="41"/>
        <end position="309"/>
    </location>
</feature>
<evidence type="ECO:0000256" key="1">
    <source>
        <dbReference type="ARBA" id="ARBA00004651"/>
    </source>
</evidence>
<dbReference type="PROSITE" id="PS00237">
    <property type="entry name" value="G_PROTEIN_RECEP_F1_1"/>
    <property type="match status" value="1"/>
</dbReference>
<accession>A0AAV2ZNU6</accession>
<feature type="transmembrane region" description="Helical" evidence="11">
    <location>
        <begin position="60"/>
        <end position="81"/>
    </location>
</feature>
<evidence type="ECO:0000256" key="9">
    <source>
        <dbReference type="ARBA" id="ARBA00023224"/>
    </source>
</evidence>
<dbReference type="InterPro" id="IPR000725">
    <property type="entry name" value="Olfact_rcpt"/>
</dbReference>
<dbReference type="EMBL" id="DYDO01000740">
    <property type="protein sequence ID" value="DBA13545.1"/>
    <property type="molecule type" value="Genomic_DNA"/>
</dbReference>
<dbReference type="InterPro" id="IPR050516">
    <property type="entry name" value="Olfactory_GPCR"/>
</dbReference>
<dbReference type="GO" id="GO:0005886">
    <property type="term" value="C:plasma membrane"/>
    <property type="evidence" value="ECO:0007669"/>
    <property type="project" value="UniProtKB-SubCell"/>
</dbReference>
<evidence type="ECO:0000256" key="8">
    <source>
        <dbReference type="ARBA" id="ARBA00023170"/>
    </source>
</evidence>
<keyword evidence="3 10" id="KW-0812">Transmembrane</keyword>
<dbReference type="AlphaFoldDB" id="A0AAV2ZNU6"/>
<dbReference type="InterPro" id="IPR000276">
    <property type="entry name" value="GPCR_Rhodpsn"/>
</dbReference>
<comment type="caution">
    <text evidence="13">The sequence shown here is derived from an EMBL/GenBank/DDBJ whole genome shotgun (WGS) entry which is preliminary data.</text>
</comment>
<dbReference type="FunFam" id="1.20.1070.10:FF:000015">
    <property type="entry name" value="Olfactory receptor"/>
    <property type="match status" value="1"/>
</dbReference>
<dbReference type="SUPFAM" id="SSF81321">
    <property type="entry name" value="Family A G protein-coupled receptor-like"/>
    <property type="match status" value="1"/>
</dbReference>
<feature type="transmembrane region" description="Helical" evidence="11">
    <location>
        <begin position="25"/>
        <end position="48"/>
    </location>
</feature>
<evidence type="ECO:0000256" key="7">
    <source>
        <dbReference type="ARBA" id="ARBA00023136"/>
    </source>
</evidence>
<evidence type="ECO:0000256" key="3">
    <source>
        <dbReference type="ARBA" id="ARBA00022692"/>
    </source>
</evidence>
<feature type="transmembrane region" description="Helical" evidence="11">
    <location>
        <begin position="140"/>
        <end position="166"/>
    </location>
</feature>
<dbReference type="Gene3D" id="1.20.1070.10">
    <property type="entry name" value="Rhodopsin 7-helix transmembrane proteins"/>
    <property type="match status" value="1"/>
</dbReference>
<evidence type="ECO:0000313" key="13">
    <source>
        <dbReference type="EMBL" id="DBA13545.1"/>
    </source>
</evidence>
<keyword evidence="11" id="KW-0716">Sensory transduction</keyword>
<keyword evidence="9 10" id="KW-0807">Transducer</keyword>
<dbReference type="InterPro" id="IPR017452">
    <property type="entry name" value="GPCR_Rhodpsn_7TM"/>
</dbReference>
<evidence type="ECO:0000256" key="5">
    <source>
        <dbReference type="ARBA" id="ARBA00022989"/>
    </source>
</evidence>
<keyword evidence="14" id="KW-1185">Reference proteome</keyword>
<evidence type="ECO:0000256" key="10">
    <source>
        <dbReference type="RuleBase" id="RU000688"/>
    </source>
</evidence>
<keyword evidence="7 11" id="KW-0472">Membrane</keyword>
<reference evidence="13" key="1">
    <citation type="thesis" date="2020" institute="ProQuest LLC" country="789 East Eisenhower Parkway, Ann Arbor, MI, USA">
        <title>Comparative Genomics and Chromosome Evolution.</title>
        <authorList>
            <person name="Mudd A.B."/>
        </authorList>
    </citation>
    <scope>NUCLEOTIDE SEQUENCE</scope>
    <source>
        <strain evidence="13">1538</strain>
        <tissue evidence="13">Blood</tissue>
    </source>
</reference>
<feature type="transmembrane region" description="Helical" evidence="11">
    <location>
        <begin position="267"/>
        <end position="287"/>
    </location>
</feature>
<keyword evidence="2 11" id="KW-1003">Cell membrane</keyword>
<feature type="transmembrane region" description="Helical" evidence="11">
    <location>
        <begin position="235"/>
        <end position="255"/>
    </location>
</feature>
<dbReference type="Pfam" id="PF13853">
    <property type="entry name" value="7tm_4"/>
    <property type="match status" value="1"/>
</dbReference>
<keyword evidence="8 10" id="KW-0675">Receptor</keyword>
<dbReference type="GO" id="GO:0004984">
    <property type="term" value="F:olfactory receptor activity"/>
    <property type="evidence" value="ECO:0007669"/>
    <property type="project" value="InterPro"/>
</dbReference>
<name>A0AAV2ZNU6_PYXAD</name>
<dbReference type="GO" id="GO:0004930">
    <property type="term" value="F:G protein-coupled receptor activity"/>
    <property type="evidence" value="ECO:0007669"/>
    <property type="project" value="UniProtKB-KW"/>
</dbReference>
<protein>
    <recommendedName>
        <fullName evidence="11">Olfactory receptor</fullName>
    </recommendedName>
</protein>
<keyword evidence="5 11" id="KW-1133">Transmembrane helix</keyword>
<dbReference type="PANTHER" id="PTHR26452">
    <property type="entry name" value="OLFACTORY RECEPTOR"/>
    <property type="match status" value="1"/>
</dbReference>
<proteinExistence type="inferred from homology"/>
<evidence type="ECO:0000259" key="12">
    <source>
        <dbReference type="PROSITE" id="PS50262"/>
    </source>
</evidence>
<keyword evidence="4 11" id="KW-0552">Olfaction</keyword>
<evidence type="ECO:0000256" key="11">
    <source>
        <dbReference type="RuleBase" id="RU363047"/>
    </source>
</evidence>
<organism evidence="13 14">
    <name type="scientific">Pyxicephalus adspersus</name>
    <name type="common">African bullfrog</name>
    <dbReference type="NCBI Taxonomy" id="30357"/>
    <lineage>
        <taxon>Eukaryota</taxon>
        <taxon>Metazoa</taxon>
        <taxon>Chordata</taxon>
        <taxon>Craniata</taxon>
        <taxon>Vertebrata</taxon>
        <taxon>Euteleostomi</taxon>
        <taxon>Amphibia</taxon>
        <taxon>Batrachia</taxon>
        <taxon>Anura</taxon>
        <taxon>Neobatrachia</taxon>
        <taxon>Ranoidea</taxon>
        <taxon>Pyxicephalidae</taxon>
        <taxon>Pyxicephalinae</taxon>
        <taxon>Pyxicephalus</taxon>
    </lineage>
</organism>
<evidence type="ECO:0000256" key="4">
    <source>
        <dbReference type="ARBA" id="ARBA00022725"/>
    </source>
</evidence>
<evidence type="ECO:0000313" key="14">
    <source>
        <dbReference type="Proteomes" id="UP001181693"/>
    </source>
</evidence>
<comment type="subcellular location">
    <subcellularLocation>
        <location evidence="1 11">Cell membrane</location>
        <topology evidence="1 11">Multi-pass membrane protein</topology>
    </subcellularLocation>
</comment>
<evidence type="ECO:0000256" key="2">
    <source>
        <dbReference type="ARBA" id="ARBA00022475"/>
    </source>
</evidence>
<dbReference type="PRINTS" id="PR00245">
    <property type="entry name" value="OLFACTORYR"/>
</dbReference>
<sequence length="309" mass="35091">MAIKNQTIATEIILLGFTFDPTINIVLLFLFCIIYKVTFVGNGLIIFVILTNPHLHVPMYYFLCVLCFLDLSHSSTVVPWWMADLLSSDRIISLGGCITQIYVIEFLEGCECLLLAIMAYDRYVAISQPLHYTVLMHWNICYRFTATIVFLSAMICLFPSIFLHVALCGNQINHFMCELLAVLTLSCEDISTIEVLIFSISFLSLFLPFILIIISYAFILFSVLKIQSAGRSKAWSSHVAVVVLYFGTVMLMYFGPSSQYSTNQEKYSSIFYAVVSPMLNPIIYSLNNREVKETFLKMLSKVTSSAMTW</sequence>
<dbReference type="Proteomes" id="UP001181693">
    <property type="component" value="Unassembled WGS sequence"/>
</dbReference>
<comment type="similarity">
    <text evidence="10">Belongs to the G-protein coupled receptor 1 family.</text>
</comment>
<keyword evidence="6 10" id="KW-0297">G-protein coupled receptor</keyword>
<gene>
    <name evidence="13" type="ORF">GDO54_018645</name>
</gene>
<feature type="transmembrane region" description="Helical" evidence="11">
    <location>
        <begin position="195"/>
        <end position="223"/>
    </location>
</feature>
<dbReference type="PROSITE" id="PS50262">
    <property type="entry name" value="G_PROTEIN_RECEP_F1_2"/>
    <property type="match status" value="1"/>
</dbReference>
<evidence type="ECO:0000256" key="6">
    <source>
        <dbReference type="ARBA" id="ARBA00023040"/>
    </source>
</evidence>